<dbReference type="RefSeq" id="WP_091434359.1">
    <property type="nucleotide sequence ID" value="NZ_FNMV01000014.1"/>
</dbReference>
<dbReference type="STRING" id="229203.SAMN05444338_11487"/>
<organism evidence="1 2">
    <name type="scientific">Flavobacterium degerlachei</name>
    <dbReference type="NCBI Taxonomy" id="229203"/>
    <lineage>
        <taxon>Bacteria</taxon>
        <taxon>Pseudomonadati</taxon>
        <taxon>Bacteroidota</taxon>
        <taxon>Flavobacteriia</taxon>
        <taxon>Flavobacteriales</taxon>
        <taxon>Flavobacteriaceae</taxon>
        <taxon>Flavobacterium</taxon>
    </lineage>
</organism>
<evidence type="ECO:0000313" key="2">
    <source>
        <dbReference type="Proteomes" id="UP000198569"/>
    </source>
</evidence>
<accession>A0A1H3EA09</accession>
<dbReference type="OrthoDB" id="766911at2"/>
<gene>
    <name evidence="1" type="ORF">SAMN05444338_11487</name>
</gene>
<proteinExistence type="predicted"/>
<name>A0A1H3EA09_9FLAO</name>
<sequence>MTTIAILKDGTPIRIHLFDNPIFDVDGFLVQFTTPDLSHEVYRYFHHSEFKAEDRKKPDLSGYYNEAIFLNYIQNIEPVPTMKLLVKYDFERNLATENEEITVSTVDFNEPFENFFNYKKYTFNLQRTLDQKGVRKYLKTIFENLKIIGYKINTDEVNGIVELHNESALPSGYFYKKNFGDFVNSWLISDLQKSDFKKLMTLIVFKIKEINKDIIPIIATNTNLFNRETDVSNGNLDYNGLPDFEKFFFDLKRSWGYYYDTPLEGYPRPYKDDFDAIFSSFSTYNDYLLYYNGLVNFYERCYIEKNLAFRSEDKKLQFLLEILPPSALGILPYSYIINAITGLLRRKLEEDDQRFLVRLVLSITASYANDFLDFLLEKGNGAQTNFETIYESLTDGRLERYTFVNWFVNEQTNRKYFAFAVFELWKVSKYNLGHIPPGVTPIGATANFQGVDPNGYFVLNENEFNKNNYLTFSSSESSFLSKQVFFESTINGKNIKINKITTEDSNLDHIHNRTSTLFGSFHLYQQVLFSGFEANLDLKIPKTATIPAFLFHFIEEFDRIADFDAAISLAIDLTTDVLLAYFTGGAGVLADLHYLKYTTQLGRALTGGLEATKAVEVWRGLEVGSEVFTLTAGSLVQINTYLITTENNEDKRKILEGYQKVLLPLLFLGAGVSIAARAHAVREAERVLASIEALPSGVAHGLSLDAMNLLTTLKGEKTVALTTFGNKLNTLDLGGATNTIISKYNTLFTDAQKLKFWNDFQGIDDPAFWKLLNSGKGVDNILNGKYIENWISLSERGLTEAKFTDYICVQNRTNNIIRFVDEASIKPVLGTLSYERKLNFLDTFGDVDATNFAKFVDEPKLVSYWGRYYDDLILRPNFVSLSNAKKIKWLGKYGDLSTDLYNQYLKANPDAILSWSKYSDEADLLAELNKYTKEEQLIFFKDYPHTNIVSFNKFKTDPSLLVIERNYIKAYVQISKGNYLFNTNLDEVFAIYNEHGKKLYLKVEEDFLVTKSSGLSKKYLEKITLKSGFSHKDYPDLIILRDNIHKTMMDDFIKEKNWFRTDNSIISNNLFDIDKIKSIYAKFEIEEDFRTIHPWLEKRINIHLEKRISNTWKIDIESISRTGHIPGTHAEIRALNELLWRLQNEKGLIITDDIVNDILGYNKNYSTIAIMPRCGDCFFITKDFKMIMSN</sequence>
<dbReference type="Proteomes" id="UP000198569">
    <property type="component" value="Unassembled WGS sequence"/>
</dbReference>
<protein>
    <submittedName>
        <fullName evidence="1">Uncharacterized protein</fullName>
    </submittedName>
</protein>
<keyword evidence="2" id="KW-1185">Reference proteome</keyword>
<dbReference type="EMBL" id="FNMV01000014">
    <property type="protein sequence ID" value="SDX75521.1"/>
    <property type="molecule type" value="Genomic_DNA"/>
</dbReference>
<evidence type="ECO:0000313" key="1">
    <source>
        <dbReference type="EMBL" id="SDX75521.1"/>
    </source>
</evidence>
<dbReference type="AlphaFoldDB" id="A0A1H3EA09"/>
<reference evidence="2" key="1">
    <citation type="submission" date="2016-10" db="EMBL/GenBank/DDBJ databases">
        <authorList>
            <person name="Varghese N."/>
            <person name="Submissions S."/>
        </authorList>
    </citation>
    <scope>NUCLEOTIDE SEQUENCE [LARGE SCALE GENOMIC DNA]</scope>
    <source>
        <strain evidence="2">DSM 15718</strain>
    </source>
</reference>